<dbReference type="EMBL" id="CP098248">
    <property type="protein sequence ID" value="WAV97279.1"/>
    <property type="molecule type" value="Genomic_DNA"/>
</dbReference>
<organism evidence="1 2">
    <name type="scientific">Oxalobacter aliiformigenes</name>
    <dbReference type="NCBI Taxonomy" id="2946593"/>
    <lineage>
        <taxon>Bacteria</taxon>
        <taxon>Pseudomonadati</taxon>
        <taxon>Pseudomonadota</taxon>
        <taxon>Betaproteobacteria</taxon>
        <taxon>Burkholderiales</taxon>
        <taxon>Oxalobacteraceae</taxon>
        <taxon>Oxalobacter</taxon>
    </lineage>
</organism>
<evidence type="ECO:0008006" key="3">
    <source>
        <dbReference type="Google" id="ProtNLM"/>
    </source>
</evidence>
<dbReference type="RefSeq" id="WP_269264748.1">
    <property type="nucleotide sequence ID" value="NZ_CP098248.1"/>
</dbReference>
<gene>
    <name evidence="1" type="ORF">NB645_00510</name>
</gene>
<dbReference type="Proteomes" id="UP001164794">
    <property type="component" value="Chromosome"/>
</dbReference>
<keyword evidence="2" id="KW-1185">Reference proteome</keyword>
<name>A0ABY7JMT7_9BURK</name>
<reference evidence="1" key="1">
    <citation type="journal article" date="2022" name="Front. Microbiol.">
        <title>New perspectives on an old grouping: The genomic and phenotypic variability of Oxalobacter formigenes and the implications for calcium oxalate stone prevention.</title>
        <authorList>
            <person name="Chmiel J.A."/>
            <person name="Carr C."/>
            <person name="Stuivenberg G.A."/>
            <person name="Venema R."/>
            <person name="Chanyi R.M."/>
            <person name="Al K.F."/>
            <person name="Giguere D."/>
            <person name="Say H."/>
            <person name="Akouris P.P."/>
            <person name="Dominguez Romero S.A."/>
            <person name="Kwong A."/>
            <person name="Tai V."/>
            <person name="Koval S.F."/>
            <person name="Razvi H."/>
            <person name="Bjazevic J."/>
            <person name="Burton J.P."/>
        </authorList>
    </citation>
    <scope>NUCLEOTIDE SEQUENCE</scope>
    <source>
        <strain evidence="1">HOxNP-1</strain>
    </source>
</reference>
<evidence type="ECO:0000313" key="1">
    <source>
        <dbReference type="EMBL" id="WAV97279.1"/>
    </source>
</evidence>
<evidence type="ECO:0000313" key="2">
    <source>
        <dbReference type="Proteomes" id="UP001164794"/>
    </source>
</evidence>
<accession>A0ABY7JMT7</accession>
<protein>
    <recommendedName>
        <fullName evidence="3">DUF2164 domain-containing protein</fullName>
    </recommendedName>
</protein>
<sequence length="94" mass="10609">MNNIIPFPQNPAEAREDKEMAMEALIWETMAYDDRTAAAVAQFIYDLKLPIFTDLVQAIANENMSAAYNTAYTIVSEATLKAVDDSMEKDRWGK</sequence>
<proteinExistence type="predicted"/>